<sequence>MRGNKLWRLIALLGLIPMFILGIILFLVYTKQESILQNQISQLNTDYKGLIKVGKSHVSLFNNFPNISFKIDDLEIFETKAHDSPIIMQVEDIYVGFNLWDILNQNYDIQSLLIEEGFFNFVLHQDGTNNLENALKTNSENSDSETPLNIHLKKIKLKNLDIHKLDESNHMDVETYIYWANGGFKTKNEQIEAHIDTEFKLNLIKNGDTTYIKNKHFEFDTDLSYNESSGMLSIQPTNVVMEHADFELEGLLDTKENMDLDLTVKGAKSNFDMLIAFAPHDLIPVLESYNNAGDIYFNATINGPITDNKMPFIKASFGTDKAYLENTQKRRRISDLGFNGHFTNGEDRSLASMELALTNMNAKLERGNFTGSLIVKNFEHPEINAQLDVDFNIKFVADFFNIKSIQNTSGNIALSMNFHDIIDLNEPELTLNNLDQSYFTELTVSNLSITSDDLAVPLDRLDAHLVINGKTAQIDKFDMLLGKSDIAMTGTLSNFPAIIHHTSDTIETHLDITSKLIDIAELTEYSEADSLGMNEQIQNLKTGVSFKASAKDFTEFKNLPKGEFFIDSLYAQLKHYPHDFHDFHADVLIDDNDMKIVDFTGYIDDSDFHLNGLAHNYGFWLQETLNGDVDLDFTMASGLLKLEDIFTYKGENYVPKEYRHEMFKNLKIHLNASMHYKASNLESIDLDLDKLQAKMQLHPNTFEDFRGHFQFENDQLVVNDLQGKIGSTNFEADLNFHLGKDAEKSKNNSLMLKSSYIDFDALFKFNPEPPNKVVVENEFDDVKSHAEAFNIYELPFTDMLLDVEVKRMKYHRIDLKNISGKLRMTKDHFIYVDTLHLDSAGGNFKLSGYFNGSDPKHIYFKPNLTMQNVDIDRLAYKFENFGQDQVLSENLHGKLTSKITGNVRLYPDMVPDLDQSEIHMNVKILEGRLEDYEPMSMFSDYIGDKNLKKIKFDTLQNKIDIDKGKVVIPNMTIESTLGHIEFSGSHDSSHNIEYYLRIPWKTVKKASLYKVFGNKKKADSVYGEEDIMKVDKTRRTRYLNLKIIGTLDDYDISLGKKKD</sequence>
<dbReference type="AlphaFoldDB" id="A0A842IR17"/>
<accession>A0A842IR17</accession>
<evidence type="ECO:0000313" key="2">
    <source>
        <dbReference type="EMBL" id="MBC2845155.1"/>
    </source>
</evidence>
<evidence type="ECO:0000313" key="3">
    <source>
        <dbReference type="Proteomes" id="UP000533900"/>
    </source>
</evidence>
<organism evidence="2 3">
    <name type="scientific">Winogradskyella flava</name>
    <dbReference type="NCBI Taxonomy" id="1884876"/>
    <lineage>
        <taxon>Bacteria</taxon>
        <taxon>Pseudomonadati</taxon>
        <taxon>Bacteroidota</taxon>
        <taxon>Flavobacteriia</taxon>
        <taxon>Flavobacteriales</taxon>
        <taxon>Flavobacteriaceae</taxon>
        <taxon>Winogradskyella</taxon>
    </lineage>
</organism>
<gene>
    <name evidence="2" type="ORF">H7F21_08625</name>
</gene>
<dbReference type="EMBL" id="JACLCP010000002">
    <property type="protein sequence ID" value="MBC2845155.1"/>
    <property type="molecule type" value="Genomic_DNA"/>
</dbReference>
<keyword evidence="1" id="KW-1133">Transmembrane helix</keyword>
<protein>
    <submittedName>
        <fullName evidence="2">AsmA-like C-terminal region-containing protein</fullName>
    </submittedName>
</protein>
<dbReference type="GO" id="GO:0090313">
    <property type="term" value="P:regulation of protein targeting to membrane"/>
    <property type="evidence" value="ECO:0007669"/>
    <property type="project" value="TreeGrafter"/>
</dbReference>
<dbReference type="GO" id="GO:0005886">
    <property type="term" value="C:plasma membrane"/>
    <property type="evidence" value="ECO:0007669"/>
    <property type="project" value="TreeGrafter"/>
</dbReference>
<feature type="transmembrane region" description="Helical" evidence="1">
    <location>
        <begin position="7"/>
        <end position="29"/>
    </location>
</feature>
<evidence type="ECO:0000256" key="1">
    <source>
        <dbReference type="SAM" id="Phobius"/>
    </source>
</evidence>
<name>A0A842IR17_9FLAO</name>
<dbReference type="InterPro" id="IPR052894">
    <property type="entry name" value="AsmA-related"/>
</dbReference>
<proteinExistence type="predicted"/>
<comment type="caution">
    <text evidence="2">The sequence shown here is derived from an EMBL/GenBank/DDBJ whole genome shotgun (WGS) entry which is preliminary data.</text>
</comment>
<keyword evidence="1" id="KW-0472">Membrane</keyword>
<dbReference type="PANTHER" id="PTHR30441:SF8">
    <property type="entry name" value="DUF748 DOMAIN-CONTAINING PROTEIN"/>
    <property type="match status" value="1"/>
</dbReference>
<dbReference type="Proteomes" id="UP000533900">
    <property type="component" value="Unassembled WGS sequence"/>
</dbReference>
<keyword evidence="3" id="KW-1185">Reference proteome</keyword>
<dbReference type="PANTHER" id="PTHR30441">
    <property type="entry name" value="DUF748 DOMAIN-CONTAINING PROTEIN"/>
    <property type="match status" value="1"/>
</dbReference>
<keyword evidence="1" id="KW-0812">Transmembrane</keyword>
<reference evidence="2" key="1">
    <citation type="submission" date="2020-08" db="EMBL/GenBank/DDBJ databases">
        <title>Winogradskyella ouciana sp. nov., isolated from the hadal seawater of the Mariana Trench.</title>
        <authorList>
            <person name="He X."/>
        </authorList>
    </citation>
    <scope>NUCLEOTIDE SEQUENCE [LARGE SCALE GENOMIC DNA]</scope>
    <source>
        <strain evidence="2">KCTC 52348</strain>
    </source>
</reference>